<dbReference type="GO" id="GO:0006508">
    <property type="term" value="P:proteolysis"/>
    <property type="evidence" value="ECO:0007669"/>
    <property type="project" value="UniProtKB-KW"/>
</dbReference>
<dbReference type="InterPro" id="IPR045570">
    <property type="entry name" value="Metalloprtase-TldD/E_cen_dom"/>
</dbReference>
<dbReference type="EMBL" id="CP053538">
    <property type="protein sequence ID" value="QJX46994.1"/>
    <property type="molecule type" value="Genomic_DNA"/>
</dbReference>
<reference evidence="8 9" key="1">
    <citation type="submission" date="2020-05" db="EMBL/GenBank/DDBJ databases">
        <title>Complete genome sequence of Hymenobacter sp. TS19 in Coasted Sand Dune.</title>
        <authorList>
            <person name="Lee J.-H."/>
            <person name="Jung J.-H."/>
            <person name="Jeong S."/>
            <person name="Zhao L."/>
            <person name="Kim M.-K."/>
            <person name="Seo H.-S."/>
            <person name="Lim S."/>
        </authorList>
    </citation>
    <scope>NUCLEOTIDE SEQUENCE [LARGE SCALE GENOMIC DNA]</scope>
    <source>
        <strain evidence="8 9">TS19</strain>
    </source>
</reference>
<keyword evidence="2" id="KW-0645">Protease</keyword>
<dbReference type="RefSeq" id="WP_171591092.1">
    <property type="nucleotide sequence ID" value="NZ_CP053538.1"/>
</dbReference>
<evidence type="ECO:0000256" key="3">
    <source>
        <dbReference type="ARBA" id="ARBA00022801"/>
    </source>
</evidence>
<dbReference type="InterPro" id="IPR035068">
    <property type="entry name" value="TldD/PmbA_N"/>
</dbReference>
<dbReference type="GO" id="GO:0005829">
    <property type="term" value="C:cytosol"/>
    <property type="evidence" value="ECO:0007669"/>
    <property type="project" value="TreeGrafter"/>
</dbReference>
<evidence type="ECO:0000259" key="6">
    <source>
        <dbReference type="Pfam" id="PF19289"/>
    </source>
</evidence>
<evidence type="ECO:0000256" key="1">
    <source>
        <dbReference type="ARBA" id="ARBA00005836"/>
    </source>
</evidence>
<dbReference type="Gene3D" id="3.30.2290.10">
    <property type="entry name" value="PmbA/TldD superfamily"/>
    <property type="match status" value="1"/>
</dbReference>
<feature type="domain" description="Metalloprotease TldD/E C-terminal" evidence="6">
    <location>
        <begin position="295"/>
        <end position="539"/>
    </location>
</feature>
<protein>
    <submittedName>
        <fullName evidence="8">TldD/PmbA family protein</fullName>
    </submittedName>
</protein>
<dbReference type="SUPFAM" id="SSF111283">
    <property type="entry name" value="Putative modulator of DNA gyrase, PmbA/TldD"/>
    <property type="match status" value="1"/>
</dbReference>
<dbReference type="GO" id="GO:0008237">
    <property type="term" value="F:metallopeptidase activity"/>
    <property type="evidence" value="ECO:0007669"/>
    <property type="project" value="UniProtKB-KW"/>
</dbReference>
<dbReference type="InterPro" id="IPR051463">
    <property type="entry name" value="Peptidase_U62_metallo"/>
</dbReference>
<dbReference type="PANTHER" id="PTHR30624">
    <property type="entry name" value="UNCHARACTERIZED PROTEIN TLDD AND PMBA"/>
    <property type="match status" value="1"/>
</dbReference>
<evidence type="ECO:0000256" key="2">
    <source>
        <dbReference type="ARBA" id="ARBA00022670"/>
    </source>
</evidence>
<evidence type="ECO:0000313" key="9">
    <source>
        <dbReference type="Proteomes" id="UP000501623"/>
    </source>
</evidence>
<dbReference type="Proteomes" id="UP000501623">
    <property type="component" value="Chromosome"/>
</dbReference>
<keyword evidence="4" id="KW-0482">Metalloprotease</keyword>
<dbReference type="InterPro" id="IPR002510">
    <property type="entry name" value="Metalloprtase-TldD/E_N"/>
</dbReference>
<dbReference type="Pfam" id="PF01523">
    <property type="entry name" value="PmbA_TldD_1st"/>
    <property type="match status" value="1"/>
</dbReference>
<dbReference type="KEGG" id="hts:HMJ29_08625"/>
<gene>
    <name evidence="8" type="ORF">HMJ29_08625</name>
</gene>
<dbReference type="Pfam" id="PF19290">
    <property type="entry name" value="PmbA_TldD_2nd"/>
    <property type="match status" value="1"/>
</dbReference>
<comment type="similarity">
    <text evidence="1">Belongs to the peptidase U62 family.</text>
</comment>
<evidence type="ECO:0000313" key="8">
    <source>
        <dbReference type="EMBL" id="QJX46994.1"/>
    </source>
</evidence>
<evidence type="ECO:0000259" key="5">
    <source>
        <dbReference type="Pfam" id="PF01523"/>
    </source>
</evidence>
<dbReference type="InterPro" id="IPR036059">
    <property type="entry name" value="TldD/PmbA_sf"/>
</dbReference>
<proteinExistence type="inferred from homology"/>
<feature type="domain" description="Metalloprotease TldD/E central" evidence="7">
    <location>
        <begin position="162"/>
        <end position="284"/>
    </location>
</feature>
<evidence type="ECO:0000259" key="7">
    <source>
        <dbReference type="Pfam" id="PF19290"/>
    </source>
</evidence>
<dbReference type="AlphaFoldDB" id="A0A6M6BGR5"/>
<dbReference type="Pfam" id="PF19289">
    <property type="entry name" value="PmbA_TldD_3rd"/>
    <property type="match status" value="1"/>
</dbReference>
<dbReference type="FunFam" id="3.30.2290.10:FF:000003">
    <property type="entry name" value="Zinc-dependent protease, TldD/PmbA family"/>
    <property type="match status" value="1"/>
</dbReference>
<keyword evidence="3" id="KW-0378">Hydrolase</keyword>
<dbReference type="PANTHER" id="PTHR30624:SF10">
    <property type="entry name" value="CONSERVED PROTEIN"/>
    <property type="match status" value="1"/>
</dbReference>
<accession>A0A6M6BGR5</accession>
<feature type="domain" description="Metalloprotease TldD/E N-terminal" evidence="5">
    <location>
        <begin position="65"/>
        <end position="128"/>
    </location>
</feature>
<dbReference type="InterPro" id="IPR045569">
    <property type="entry name" value="Metalloprtase-TldD/E_C"/>
</dbReference>
<evidence type="ECO:0000256" key="4">
    <source>
        <dbReference type="ARBA" id="ARBA00023049"/>
    </source>
</evidence>
<sequence length="550" mass="59530">MKRRDFVGLTGLATGALWLPSIPGFSGTLVDPAQLLADGVDVAVKKRLADAALNAAKAAGATYTDVRIGRYLNQGIFTREKQVQNIASTESYGAGIRVIANGTWGFAATNIVTEAGMAKAAQLAVEIAKANSKVQKEKVQLAPQKGYGEVSWKAPIKQNAFEVPIKDKVDLLLAANAKALDNGASFVNSVLFQVNEQKYFASTDGSYIDQDIHRIYPTFGVTVVDRASGKFRSRQSLSSPMGLGYEYLTPKAEDKVAGPAGSDVIGYKYSYDMLEDAARAAKQAKEKLTAKSVTPGKYDLVLDPHHLGLTIHESVGHPLELDRVLGYEANYAGTSFATLEWKAKGQPYGSKQVNIVADKLQPGSLGAVGYDDEGVKTKEWNLIEQGKLVNYEKIRDQAHIVGQTESDGCCYAQSWSDVQFQRMPNVSLKPSTTKMSVDELVKGVDKGIYIAGNGSFSIDQQRYNSQFGGQVFYAIEKGKITGMLEDVAYQTNTLEFWNSCAGSCDQSDYRFAGFFNDGKGQPSQSSAVSHGSATTRFNAVNVINTARKLS</sequence>
<organism evidence="8 9">
    <name type="scientific">Hymenobacter taeanensis</name>
    <dbReference type="NCBI Taxonomy" id="2735321"/>
    <lineage>
        <taxon>Bacteria</taxon>
        <taxon>Pseudomonadati</taxon>
        <taxon>Bacteroidota</taxon>
        <taxon>Cytophagia</taxon>
        <taxon>Cytophagales</taxon>
        <taxon>Hymenobacteraceae</taxon>
        <taxon>Hymenobacter</taxon>
    </lineage>
</organism>
<keyword evidence="9" id="KW-1185">Reference proteome</keyword>
<name>A0A6M6BGR5_9BACT</name>